<gene>
    <name evidence="1" type="ORF">LPJ66_003791</name>
</gene>
<dbReference type="EMBL" id="JANBPG010000407">
    <property type="protein sequence ID" value="KAJ1896764.1"/>
    <property type="molecule type" value="Genomic_DNA"/>
</dbReference>
<protein>
    <submittedName>
        <fullName evidence="1">Uncharacterized protein</fullName>
    </submittedName>
</protein>
<proteinExistence type="predicted"/>
<dbReference type="Proteomes" id="UP001150581">
    <property type="component" value="Unassembled WGS sequence"/>
</dbReference>
<keyword evidence="2" id="KW-1185">Reference proteome</keyword>
<accession>A0ACC1IJC7</accession>
<name>A0ACC1IJC7_9FUNG</name>
<reference evidence="1" key="1">
    <citation type="submission" date="2022-07" db="EMBL/GenBank/DDBJ databases">
        <title>Phylogenomic reconstructions and comparative analyses of Kickxellomycotina fungi.</title>
        <authorList>
            <person name="Reynolds N.K."/>
            <person name="Stajich J.E."/>
            <person name="Barry K."/>
            <person name="Grigoriev I.V."/>
            <person name="Crous P."/>
            <person name="Smith M.E."/>
        </authorList>
    </citation>
    <scope>NUCLEOTIDE SEQUENCE</scope>
    <source>
        <strain evidence="1">Benny 63K</strain>
    </source>
</reference>
<organism evidence="1 2">
    <name type="scientific">Kickxella alabastrina</name>
    <dbReference type="NCBI Taxonomy" id="61397"/>
    <lineage>
        <taxon>Eukaryota</taxon>
        <taxon>Fungi</taxon>
        <taxon>Fungi incertae sedis</taxon>
        <taxon>Zoopagomycota</taxon>
        <taxon>Kickxellomycotina</taxon>
        <taxon>Kickxellomycetes</taxon>
        <taxon>Kickxellales</taxon>
        <taxon>Kickxellaceae</taxon>
        <taxon>Kickxella</taxon>
    </lineage>
</organism>
<sequence length="433" mass="48665">MRYYLRNPKTKVISPSALLPPALQRDTELYGRISKMCTMREAMRERLKSQSKTDDFSRISALMSAIQAYLVELHWYVWYYENNTDAFKDMAGVDFIWKSAIVSKLHDAMGLSRTRYGKRGGGAESDGGNTSSTGLGARVLGGGSNKQRRTQSTSIYMELGFTLLALAIAKSMAAYSKVATLDTEIECETMNAMTPGAQVANKDEDDKILDALRRAALELREAAGVFQYIIDHVLPQLRGIRLGVPDLTPDIQYMLQMLSLADADRLSVRVWLRNDKHHRKTPNMPANFLLCIQERYSNAVTALRMLQSGEFRSISSDIQNYMRDGQLVILAQAMVYLAQVHSDNKKYGYAVGFMRYARDLLTEVKKRKTSVHANTAEMLLRGPLEPLYSLYRRNNDSIGFEPVPSTEELHGRLPSGRALFSSATVYVPPTILS</sequence>
<evidence type="ECO:0000313" key="2">
    <source>
        <dbReference type="Proteomes" id="UP001150581"/>
    </source>
</evidence>
<evidence type="ECO:0000313" key="1">
    <source>
        <dbReference type="EMBL" id="KAJ1896764.1"/>
    </source>
</evidence>
<comment type="caution">
    <text evidence="1">The sequence shown here is derived from an EMBL/GenBank/DDBJ whole genome shotgun (WGS) entry which is preliminary data.</text>
</comment>